<reference evidence="2" key="1">
    <citation type="submission" date="2022-12" db="EMBL/GenBank/DDBJ databases">
        <title>Reference genome sequencing for broad-spectrum identification of bacterial and archaeal isolates by mass spectrometry.</title>
        <authorList>
            <person name="Sekiguchi Y."/>
            <person name="Tourlousse D.M."/>
        </authorList>
    </citation>
    <scope>NUCLEOTIDE SEQUENCE</scope>
    <source>
        <strain evidence="2">10succ1</strain>
    </source>
</reference>
<gene>
    <name evidence="2" type="ORF">PM10SUCC1_10710</name>
</gene>
<dbReference type="SUPFAM" id="SSF53335">
    <property type="entry name" value="S-adenosyl-L-methionine-dependent methyltransferases"/>
    <property type="match status" value="1"/>
</dbReference>
<organism evidence="2 3">
    <name type="scientific">Propionigenium maris DSM 9537</name>
    <dbReference type="NCBI Taxonomy" id="1123000"/>
    <lineage>
        <taxon>Bacteria</taxon>
        <taxon>Fusobacteriati</taxon>
        <taxon>Fusobacteriota</taxon>
        <taxon>Fusobacteriia</taxon>
        <taxon>Fusobacteriales</taxon>
        <taxon>Fusobacteriaceae</taxon>
        <taxon>Propionigenium</taxon>
    </lineage>
</organism>
<dbReference type="Gene3D" id="3.40.50.150">
    <property type="entry name" value="Vaccinia Virus protein VP39"/>
    <property type="match status" value="1"/>
</dbReference>
<dbReference type="Pfam" id="PF01170">
    <property type="entry name" value="UPF0020"/>
    <property type="match status" value="1"/>
</dbReference>
<dbReference type="AlphaFoldDB" id="A0A9W6GL34"/>
<comment type="caution">
    <text evidence="2">The sequence shown here is derived from an EMBL/GenBank/DDBJ whole genome shotgun (WGS) entry which is preliminary data.</text>
</comment>
<proteinExistence type="predicted"/>
<dbReference type="RefSeq" id="WP_281834114.1">
    <property type="nucleotide sequence ID" value="NZ_BSDY01000004.1"/>
</dbReference>
<dbReference type="GO" id="GO:0030488">
    <property type="term" value="P:tRNA methylation"/>
    <property type="evidence" value="ECO:0007669"/>
    <property type="project" value="TreeGrafter"/>
</dbReference>
<dbReference type="PANTHER" id="PTHR14911">
    <property type="entry name" value="THUMP DOMAIN-CONTAINING"/>
    <property type="match status" value="1"/>
</dbReference>
<dbReference type="CDD" id="cd02440">
    <property type="entry name" value="AdoMet_MTases"/>
    <property type="match status" value="1"/>
</dbReference>
<evidence type="ECO:0000259" key="1">
    <source>
        <dbReference type="Pfam" id="PF01170"/>
    </source>
</evidence>
<keyword evidence="3" id="KW-1185">Reference proteome</keyword>
<protein>
    <submittedName>
        <fullName evidence="2">Methyltransferase</fullName>
    </submittedName>
</protein>
<name>A0A9W6GL34_9FUSO</name>
<feature type="domain" description="Ribosomal RNA large subunit methyltransferase K/L-like methyltransferase" evidence="1">
    <location>
        <begin position="151"/>
        <end position="267"/>
    </location>
</feature>
<dbReference type="InterPro" id="IPR029063">
    <property type="entry name" value="SAM-dependent_MTases_sf"/>
</dbReference>
<dbReference type="GO" id="GO:0016423">
    <property type="term" value="F:tRNA (guanine) methyltransferase activity"/>
    <property type="evidence" value="ECO:0007669"/>
    <property type="project" value="TreeGrafter"/>
</dbReference>
<dbReference type="Proteomes" id="UP001144471">
    <property type="component" value="Unassembled WGS sequence"/>
</dbReference>
<accession>A0A9W6GL34</accession>
<dbReference type="InterPro" id="IPR000241">
    <property type="entry name" value="RlmKL-like_Mtase"/>
</dbReference>
<keyword evidence="2" id="KW-0489">Methyltransferase</keyword>
<keyword evidence="2" id="KW-0808">Transferase</keyword>
<evidence type="ECO:0000313" key="3">
    <source>
        <dbReference type="Proteomes" id="UP001144471"/>
    </source>
</evidence>
<evidence type="ECO:0000313" key="2">
    <source>
        <dbReference type="EMBL" id="GLI55557.1"/>
    </source>
</evidence>
<sequence>MKDIKKYLYVINYPVYERDLCMMEMRTLFDDTPEDKVLISEREFNPSNSPFIKRRLEILYEKDTFEEILRELEKAQIRMEGFKAEYLRLESGNIPYEERLKSVREIGLRVIGFPSMTAPKIRLGITKYREKWLFGICVNNDYRWKEHDNKPCTYSNSLGIRTAKAIVNIATMGNPETRVVDACCGVGTTLIEGLSAGYDICGYELSPKTTANAKENLRYFGLEERVVNQDMNEIGEEYDVSILDIPYGIFSHTTKELQLEMIETARRISKRMIMVTFEGLDDLILKAGFKITERCSVGKGNFIREVLICE</sequence>
<dbReference type="EMBL" id="BSDY01000004">
    <property type="protein sequence ID" value="GLI55557.1"/>
    <property type="molecule type" value="Genomic_DNA"/>
</dbReference>
<dbReference type="PANTHER" id="PTHR14911:SF13">
    <property type="entry name" value="TRNA (GUANINE(6)-N2)-METHYLTRANSFERASE THUMP3"/>
    <property type="match status" value="1"/>
</dbReference>